<feature type="domain" description="Transposase IS200-like" evidence="1">
    <location>
        <begin position="8"/>
        <end position="124"/>
    </location>
</feature>
<dbReference type="GO" id="GO:0006313">
    <property type="term" value="P:DNA transposition"/>
    <property type="evidence" value="ECO:0007669"/>
    <property type="project" value="InterPro"/>
</dbReference>
<name>A0A5C6XMS2_9DELT</name>
<dbReference type="GO" id="GO:0003677">
    <property type="term" value="F:DNA binding"/>
    <property type="evidence" value="ECO:0007669"/>
    <property type="project" value="InterPro"/>
</dbReference>
<accession>A0A5C6XMS2</accession>
<dbReference type="OrthoDB" id="5417118at2"/>
<comment type="caution">
    <text evidence="2">The sequence shown here is derived from an EMBL/GenBank/DDBJ whole genome shotgun (WGS) entry which is preliminary data.</text>
</comment>
<dbReference type="SMART" id="SM01321">
    <property type="entry name" value="Y1_Tnp"/>
    <property type="match status" value="1"/>
</dbReference>
<reference evidence="2 3" key="1">
    <citation type="submission" date="2019-08" db="EMBL/GenBank/DDBJ databases">
        <title>Bradymonadales sp. TMQ2.</title>
        <authorList>
            <person name="Liang Q."/>
        </authorList>
    </citation>
    <scope>NUCLEOTIDE SEQUENCE [LARGE SCALE GENOMIC DNA]</scope>
    <source>
        <strain evidence="2 3">TMQ2</strain>
    </source>
</reference>
<dbReference type="EMBL" id="VOSL01000014">
    <property type="protein sequence ID" value="TXD42675.1"/>
    <property type="molecule type" value="Genomic_DNA"/>
</dbReference>
<dbReference type="RefSeq" id="WP_146972619.1">
    <property type="nucleotide sequence ID" value="NZ_VOSL01000014.1"/>
</dbReference>
<dbReference type="PANTHER" id="PTHR34322:SF2">
    <property type="entry name" value="TRANSPOSASE IS200-LIKE DOMAIN-CONTAINING PROTEIN"/>
    <property type="match status" value="1"/>
</dbReference>
<proteinExistence type="predicted"/>
<evidence type="ECO:0000313" key="2">
    <source>
        <dbReference type="EMBL" id="TXD42675.1"/>
    </source>
</evidence>
<protein>
    <recommendedName>
        <fullName evidence="1">Transposase IS200-like domain-containing protein</fullName>
    </recommendedName>
</protein>
<gene>
    <name evidence="2" type="ORF">FRC96_03140</name>
</gene>
<organism evidence="2 3">
    <name type="scientific">Lujinxingia vulgaris</name>
    <dbReference type="NCBI Taxonomy" id="2600176"/>
    <lineage>
        <taxon>Bacteria</taxon>
        <taxon>Deltaproteobacteria</taxon>
        <taxon>Bradymonadales</taxon>
        <taxon>Lujinxingiaceae</taxon>
        <taxon>Lujinxingia</taxon>
    </lineage>
</organism>
<dbReference type="Proteomes" id="UP000321046">
    <property type="component" value="Unassembled WGS sequence"/>
</dbReference>
<evidence type="ECO:0000259" key="1">
    <source>
        <dbReference type="SMART" id="SM01321"/>
    </source>
</evidence>
<sequence length="326" mass="37073">MTLPRCHTENQVAVMSRRTHDREYLLRPDVVMNEIFRYEIARSASRHGLRIHAFVAMSNHVHVLATDVHATRSGFMRDTMAGVARARNRDLDRSGYFWDSRGYHDMVVLDQGALVKQLLYIWLNPVRTGECDHPEEWPGMMILPRDWGKPMRVAKPNGYGRRSEKYVEFTPTPPPGYEQMSLEEVQEHFEGLLEEALQEVLQERERGKVGAEGVLRVLGLPTSTRPSTPCPRVRKAPRFVATLPALLLAAERQYASFVRVYERVRLRWKGKKTGVVFPCGTLWLKQHARVSCNPAGPEELALCLGHCPPEEHPPSEIHTLLPGTGG</sequence>
<evidence type="ECO:0000313" key="3">
    <source>
        <dbReference type="Proteomes" id="UP000321046"/>
    </source>
</evidence>
<dbReference type="PANTHER" id="PTHR34322">
    <property type="entry name" value="TRANSPOSASE, Y1_TNP DOMAIN-CONTAINING"/>
    <property type="match status" value="1"/>
</dbReference>
<dbReference type="SUPFAM" id="SSF143422">
    <property type="entry name" value="Transposase IS200-like"/>
    <property type="match status" value="1"/>
</dbReference>
<dbReference type="AlphaFoldDB" id="A0A5C6XMS2"/>
<dbReference type="InterPro" id="IPR002686">
    <property type="entry name" value="Transposase_17"/>
</dbReference>
<dbReference type="InterPro" id="IPR036515">
    <property type="entry name" value="Transposase_17_sf"/>
</dbReference>
<dbReference type="Gene3D" id="3.30.70.1290">
    <property type="entry name" value="Transposase IS200-like"/>
    <property type="match status" value="1"/>
</dbReference>
<dbReference type="GO" id="GO:0004803">
    <property type="term" value="F:transposase activity"/>
    <property type="evidence" value="ECO:0007669"/>
    <property type="project" value="InterPro"/>
</dbReference>